<feature type="domain" description="GOST seven transmembrane" evidence="8">
    <location>
        <begin position="221"/>
        <end position="466"/>
    </location>
</feature>
<evidence type="ECO:0000259" key="8">
    <source>
        <dbReference type="Pfam" id="PF06814"/>
    </source>
</evidence>
<dbReference type="GO" id="GO:0005829">
    <property type="term" value="C:cytosol"/>
    <property type="evidence" value="ECO:0007669"/>
    <property type="project" value="GOC"/>
</dbReference>
<feature type="region of interest" description="Disordered" evidence="6">
    <location>
        <begin position="78"/>
        <end position="170"/>
    </location>
</feature>
<evidence type="ECO:0000256" key="7">
    <source>
        <dbReference type="SAM" id="Phobius"/>
    </source>
</evidence>
<evidence type="ECO:0000256" key="4">
    <source>
        <dbReference type="ARBA" id="ARBA00022989"/>
    </source>
</evidence>
<accession>A0A1W7R9E5</accession>
<dbReference type="GO" id="GO:0042147">
    <property type="term" value="P:retrograde transport, endosome to Golgi"/>
    <property type="evidence" value="ECO:0007669"/>
    <property type="project" value="TreeGrafter"/>
</dbReference>
<feature type="transmembrane region" description="Helical" evidence="7">
    <location>
        <begin position="325"/>
        <end position="342"/>
    </location>
</feature>
<dbReference type="InterPro" id="IPR009637">
    <property type="entry name" value="GPR107/GPR108-like"/>
</dbReference>
<evidence type="ECO:0000256" key="3">
    <source>
        <dbReference type="ARBA" id="ARBA00022729"/>
    </source>
</evidence>
<dbReference type="EMBL" id="GFAH01000625">
    <property type="protein sequence ID" value="JAV47764.1"/>
    <property type="molecule type" value="Transcribed_RNA"/>
</dbReference>
<evidence type="ECO:0000256" key="6">
    <source>
        <dbReference type="SAM" id="MobiDB-lite"/>
    </source>
</evidence>
<feature type="region of interest" description="Disordered" evidence="6">
    <location>
        <begin position="492"/>
        <end position="516"/>
    </location>
</feature>
<dbReference type="Pfam" id="PF06814">
    <property type="entry name" value="GOST_TM"/>
    <property type="match status" value="1"/>
</dbReference>
<feature type="compositionally biased region" description="Basic and acidic residues" evidence="6">
    <location>
        <begin position="78"/>
        <end position="87"/>
    </location>
</feature>
<feature type="transmembrane region" description="Helical" evidence="7">
    <location>
        <begin position="362"/>
        <end position="382"/>
    </location>
</feature>
<feature type="transmembrane region" description="Helical" evidence="7">
    <location>
        <begin position="302"/>
        <end position="318"/>
    </location>
</feature>
<keyword evidence="3" id="KW-0732">Signal</keyword>
<dbReference type="GO" id="GO:0005794">
    <property type="term" value="C:Golgi apparatus"/>
    <property type="evidence" value="ECO:0007669"/>
    <property type="project" value="TreeGrafter"/>
</dbReference>
<keyword evidence="5 7" id="KW-0472">Membrane</keyword>
<protein>
    <submittedName>
        <fullName evidence="9">Transmembrane protein 87A</fullName>
    </submittedName>
</protein>
<keyword evidence="4 7" id="KW-1133">Transmembrane helix</keyword>
<organism evidence="9">
    <name type="scientific">Hadrurus spadix</name>
    <dbReference type="NCBI Taxonomy" id="141984"/>
    <lineage>
        <taxon>Eukaryota</taxon>
        <taxon>Metazoa</taxon>
        <taxon>Ecdysozoa</taxon>
        <taxon>Arthropoda</taxon>
        <taxon>Chelicerata</taxon>
        <taxon>Arachnida</taxon>
        <taxon>Scorpiones</taxon>
        <taxon>Iurida</taxon>
        <taxon>Iuroidea</taxon>
        <taxon>Hadrurus</taxon>
    </lineage>
</organism>
<evidence type="ECO:0000256" key="2">
    <source>
        <dbReference type="ARBA" id="ARBA00022692"/>
    </source>
</evidence>
<keyword evidence="2 7" id="KW-0812">Transmembrane</keyword>
<feature type="transmembrane region" description="Helical" evidence="7">
    <location>
        <begin position="223"/>
        <end position="242"/>
    </location>
</feature>
<comment type="subcellular location">
    <subcellularLocation>
        <location evidence="1">Membrane</location>
        <topology evidence="1">Multi-pass membrane protein</topology>
    </subcellularLocation>
</comment>
<proteinExistence type="predicted"/>
<feature type="transmembrane region" description="Helical" evidence="7">
    <location>
        <begin position="403"/>
        <end position="422"/>
    </location>
</feature>
<dbReference type="InterPro" id="IPR053937">
    <property type="entry name" value="GOST_TM"/>
</dbReference>
<evidence type="ECO:0000256" key="1">
    <source>
        <dbReference type="ARBA" id="ARBA00004141"/>
    </source>
</evidence>
<feature type="transmembrane region" description="Helical" evidence="7">
    <location>
        <begin position="254"/>
        <end position="274"/>
    </location>
</feature>
<dbReference type="PANTHER" id="PTHR21229:SF1">
    <property type="entry name" value="GH17801P"/>
    <property type="match status" value="1"/>
</dbReference>
<sequence>MYYNCPQVSNPLRPQVRYLKVKEKEIECTHIIHLMPADNNFTVLSQDSKTVLPSCTEHMVSDSLNRIETNDVKSYIETDTSHDEEVKVPSPQKTLSSQKVRRSVLSREEKDSGQTNQLKAESSQEQIPTRTKAPTEQKEIQSLTEKPSTITTKGEITSEKSSKNNQADIPYQSNDHQAIVDKDGMYLLVVFVESADDKLFNITVDIEMKSQYGYLSAVDWPLLPFYGVMCGIYVIYAIAWLVVTALQWRDLLRIQFWIGGVIFLGLVEKAVLYAEFQSLNQSGETAKSAIIFAEILSSLKRTLARMLVIIVSLGFGIVKPRLGPLLHRVVGVGALYFILSAIEGCLRSLKMKNDPSNQTLIAGVPLAVMDSAICWWIFSSLVQTTRTLQLRRNLVKLTLYKHFTNTLIFAVLASIAYMIWSIHSHKFANCITDWKELWVDDAYWHLLFSIILLVIMVLWRPTNNNQRYAFTPLLDAEDDYDEDETKDHALNNDAFGTKMRGGKNQNNTPVQKHKEDDIKWVEENIPSLSEPALPSLLDSDEEIMTAKFERNKME</sequence>
<feature type="transmembrane region" description="Helical" evidence="7">
    <location>
        <begin position="442"/>
        <end position="459"/>
    </location>
</feature>
<name>A0A1W7R9E5_9SCOR</name>
<dbReference type="PANTHER" id="PTHR21229">
    <property type="entry name" value="LUNG SEVEN TRANSMEMBRANE RECEPTOR"/>
    <property type="match status" value="1"/>
</dbReference>
<evidence type="ECO:0000256" key="5">
    <source>
        <dbReference type="ARBA" id="ARBA00023136"/>
    </source>
</evidence>
<dbReference type="AlphaFoldDB" id="A0A1W7R9E5"/>
<feature type="compositionally biased region" description="Polar residues" evidence="6">
    <location>
        <begin position="140"/>
        <end position="155"/>
    </location>
</feature>
<reference evidence="9" key="1">
    <citation type="submission" date="2016-11" db="EMBL/GenBank/DDBJ databases">
        <title>Venom-gland transcriptomics and venom proteomics of the black-back scorpion (Hadrurus spadix) reveal detectability challenges and an unexplored realm of animal toxin diversity.</title>
        <authorList>
            <person name="Rokyta D.R."/>
            <person name="Ward M.J."/>
        </authorList>
    </citation>
    <scope>NUCLEOTIDE SEQUENCE</scope>
    <source>
        <tissue evidence="9">Venom gland</tissue>
    </source>
</reference>
<feature type="compositionally biased region" description="Polar residues" evidence="6">
    <location>
        <begin position="113"/>
        <end position="132"/>
    </location>
</feature>
<dbReference type="GO" id="GO:0016020">
    <property type="term" value="C:membrane"/>
    <property type="evidence" value="ECO:0007669"/>
    <property type="project" value="UniProtKB-SubCell"/>
</dbReference>
<evidence type="ECO:0000313" key="9">
    <source>
        <dbReference type="EMBL" id="JAV47764.1"/>
    </source>
</evidence>